<dbReference type="EMBL" id="MU856849">
    <property type="protein sequence ID" value="KAK4157533.1"/>
    <property type="molecule type" value="Genomic_DNA"/>
</dbReference>
<feature type="compositionally biased region" description="Basic and acidic residues" evidence="1">
    <location>
        <begin position="151"/>
        <end position="161"/>
    </location>
</feature>
<accession>A0AAN6VTJ7</accession>
<feature type="region of interest" description="Disordered" evidence="1">
    <location>
        <begin position="138"/>
        <end position="164"/>
    </location>
</feature>
<feature type="region of interest" description="Disordered" evidence="1">
    <location>
        <begin position="54"/>
        <end position="115"/>
    </location>
</feature>
<protein>
    <submittedName>
        <fullName evidence="2">Uncharacterized protein</fullName>
    </submittedName>
</protein>
<proteinExistence type="predicted"/>
<comment type="caution">
    <text evidence="2">The sequence shown here is derived from an EMBL/GenBank/DDBJ whole genome shotgun (WGS) entry which is preliminary data.</text>
</comment>
<reference evidence="2" key="2">
    <citation type="submission" date="2023-05" db="EMBL/GenBank/DDBJ databases">
        <authorList>
            <consortium name="Lawrence Berkeley National Laboratory"/>
            <person name="Steindorff A."/>
            <person name="Hensen N."/>
            <person name="Bonometti L."/>
            <person name="Westerberg I."/>
            <person name="Brannstrom I.O."/>
            <person name="Guillou S."/>
            <person name="Cros-Aarteil S."/>
            <person name="Calhoun S."/>
            <person name="Haridas S."/>
            <person name="Kuo A."/>
            <person name="Mondo S."/>
            <person name="Pangilinan J."/>
            <person name="Riley R."/>
            <person name="Labutti K."/>
            <person name="Andreopoulos B."/>
            <person name="Lipzen A."/>
            <person name="Chen C."/>
            <person name="Yanf M."/>
            <person name="Daum C."/>
            <person name="Ng V."/>
            <person name="Clum A."/>
            <person name="Ohm R."/>
            <person name="Martin F."/>
            <person name="Silar P."/>
            <person name="Natvig D."/>
            <person name="Lalanne C."/>
            <person name="Gautier V."/>
            <person name="Ament-Velasquez S.L."/>
            <person name="Kruys A."/>
            <person name="Hutchinson M.I."/>
            <person name="Powell A.J."/>
            <person name="Barry K."/>
            <person name="Miller A.N."/>
            <person name="Grigoriev I.V."/>
            <person name="Debuchy R."/>
            <person name="Gladieux P."/>
            <person name="Thoren M.H."/>
            <person name="Johannesson H."/>
        </authorList>
    </citation>
    <scope>NUCLEOTIDE SEQUENCE</scope>
    <source>
        <strain evidence="2">CBS 538.74</strain>
    </source>
</reference>
<gene>
    <name evidence="2" type="ORF">C8A00DRAFT_40108</name>
</gene>
<feature type="compositionally biased region" description="Polar residues" evidence="1">
    <location>
        <begin position="84"/>
        <end position="101"/>
    </location>
</feature>
<keyword evidence="3" id="KW-1185">Reference proteome</keyword>
<dbReference type="Proteomes" id="UP001302745">
    <property type="component" value="Unassembled WGS sequence"/>
</dbReference>
<dbReference type="AlphaFoldDB" id="A0AAN6VTJ7"/>
<evidence type="ECO:0000313" key="3">
    <source>
        <dbReference type="Proteomes" id="UP001302745"/>
    </source>
</evidence>
<organism evidence="2 3">
    <name type="scientific">Chaetomidium leptoderma</name>
    <dbReference type="NCBI Taxonomy" id="669021"/>
    <lineage>
        <taxon>Eukaryota</taxon>
        <taxon>Fungi</taxon>
        <taxon>Dikarya</taxon>
        <taxon>Ascomycota</taxon>
        <taxon>Pezizomycotina</taxon>
        <taxon>Sordariomycetes</taxon>
        <taxon>Sordariomycetidae</taxon>
        <taxon>Sordariales</taxon>
        <taxon>Chaetomiaceae</taxon>
        <taxon>Chaetomidium</taxon>
    </lineage>
</organism>
<evidence type="ECO:0000313" key="2">
    <source>
        <dbReference type="EMBL" id="KAK4157533.1"/>
    </source>
</evidence>
<name>A0AAN6VTJ7_9PEZI</name>
<evidence type="ECO:0000256" key="1">
    <source>
        <dbReference type="SAM" id="MobiDB-lite"/>
    </source>
</evidence>
<feature type="compositionally biased region" description="Low complexity" evidence="1">
    <location>
        <begin position="54"/>
        <end position="83"/>
    </location>
</feature>
<sequence>MTSTTPIPVALFGNDPKIARAVCEKLLPDFEVVHVCLTLSTALTELPALFSLTSTSPSSSSSLTSPSSSSSNNTTTTTTTTTTAQIPTPASGLGTNANPTNRARHRTTTTKTPQAVFFGGNFSDDEYHAIVDAVKQVTGQGGQGQGGQDQQTEKEKEKEQGEQGQGVVVQFIKVQKRDVLAAGSFGPSADAIAKVFRRKMAAALEKQQS</sequence>
<reference evidence="2" key="1">
    <citation type="journal article" date="2023" name="Mol. Phylogenet. Evol.">
        <title>Genome-scale phylogeny and comparative genomics of the fungal order Sordariales.</title>
        <authorList>
            <person name="Hensen N."/>
            <person name="Bonometti L."/>
            <person name="Westerberg I."/>
            <person name="Brannstrom I.O."/>
            <person name="Guillou S."/>
            <person name="Cros-Aarteil S."/>
            <person name="Calhoun S."/>
            <person name="Haridas S."/>
            <person name="Kuo A."/>
            <person name="Mondo S."/>
            <person name="Pangilinan J."/>
            <person name="Riley R."/>
            <person name="LaButti K."/>
            <person name="Andreopoulos B."/>
            <person name="Lipzen A."/>
            <person name="Chen C."/>
            <person name="Yan M."/>
            <person name="Daum C."/>
            <person name="Ng V."/>
            <person name="Clum A."/>
            <person name="Steindorff A."/>
            <person name="Ohm R.A."/>
            <person name="Martin F."/>
            <person name="Silar P."/>
            <person name="Natvig D.O."/>
            <person name="Lalanne C."/>
            <person name="Gautier V."/>
            <person name="Ament-Velasquez S.L."/>
            <person name="Kruys A."/>
            <person name="Hutchinson M.I."/>
            <person name="Powell A.J."/>
            <person name="Barry K."/>
            <person name="Miller A.N."/>
            <person name="Grigoriev I.V."/>
            <person name="Debuchy R."/>
            <person name="Gladieux P."/>
            <person name="Hiltunen Thoren M."/>
            <person name="Johannesson H."/>
        </authorList>
    </citation>
    <scope>NUCLEOTIDE SEQUENCE</scope>
    <source>
        <strain evidence="2">CBS 538.74</strain>
    </source>
</reference>